<feature type="compositionally biased region" description="Basic and acidic residues" evidence="1">
    <location>
        <begin position="36"/>
        <end position="55"/>
    </location>
</feature>
<organism evidence="2 3">
    <name type="scientific">Halopseudomonas salegens</name>
    <dbReference type="NCBI Taxonomy" id="1434072"/>
    <lineage>
        <taxon>Bacteria</taxon>
        <taxon>Pseudomonadati</taxon>
        <taxon>Pseudomonadota</taxon>
        <taxon>Gammaproteobacteria</taxon>
        <taxon>Pseudomonadales</taxon>
        <taxon>Pseudomonadaceae</taxon>
        <taxon>Halopseudomonas</taxon>
    </lineage>
</organism>
<feature type="compositionally biased region" description="Basic and acidic residues" evidence="1">
    <location>
        <begin position="64"/>
        <end position="78"/>
    </location>
</feature>
<evidence type="ECO:0000313" key="3">
    <source>
        <dbReference type="Proteomes" id="UP000243924"/>
    </source>
</evidence>
<accession>A0A1H2H750</accession>
<dbReference type="AlphaFoldDB" id="A0A1H2H750"/>
<evidence type="ECO:0000313" key="2">
    <source>
        <dbReference type="EMBL" id="SDU27645.1"/>
    </source>
</evidence>
<name>A0A1H2H750_9GAMM</name>
<keyword evidence="3" id="KW-1185">Reference proteome</keyword>
<gene>
    <name evidence="2" type="ORF">SAMN05216210_2821</name>
</gene>
<feature type="region of interest" description="Disordered" evidence="1">
    <location>
        <begin position="1"/>
        <end position="78"/>
    </location>
</feature>
<protein>
    <submittedName>
        <fullName evidence="2">Uncharacterized protein</fullName>
    </submittedName>
</protein>
<proteinExistence type="predicted"/>
<reference evidence="3" key="1">
    <citation type="submission" date="2016-10" db="EMBL/GenBank/DDBJ databases">
        <authorList>
            <person name="Varghese N."/>
            <person name="Submissions S."/>
        </authorList>
    </citation>
    <scope>NUCLEOTIDE SEQUENCE [LARGE SCALE GENOMIC DNA]</scope>
    <source>
        <strain evidence="3">CECT 8338</strain>
    </source>
</reference>
<sequence length="78" mass="8811">MKAKPVNRSTDPAKQRLNDIYFRPISGGQQGLIRHRQAEDCRKDDSGAPDQERHHAGAAAYSHRPVDALHYRPPARPE</sequence>
<dbReference type="Proteomes" id="UP000243924">
    <property type="component" value="Chromosome I"/>
</dbReference>
<evidence type="ECO:0000256" key="1">
    <source>
        <dbReference type="SAM" id="MobiDB-lite"/>
    </source>
</evidence>
<dbReference type="EMBL" id="LT629787">
    <property type="protein sequence ID" value="SDU27645.1"/>
    <property type="molecule type" value="Genomic_DNA"/>
</dbReference>